<dbReference type="GO" id="GO:0016791">
    <property type="term" value="F:phosphatase activity"/>
    <property type="evidence" value="ECO:0007669"/>
    <property type="project" value="TreeGrafter"/>
</dbReference>
<dbReference type="Pfam" id="PF00702">
    <property type="entry name" value="Hydrolase"/>
    <property type="match status" value="1"/>
</dbReference>
<dbReference type="InterPro" id="IPR036412">
    <property type="entry name" value="HAD-like_sf"/>
</dbReference>
<keyword evidence="2" id="KW-0479">Metal-binding</keyword>
<dbReference type="SUPFAM" id="SSF56784">
    <property type="entry name" value="HAD-like"/>
    <property type="match status" value="1"/>
</dbReference>
<dbReference type="SFLD" id="SFLDS00003">
    <property type="entry name" value="Haloacid_Dehalogenase"/>
    <property type="match status" value="1"/>
</dbReference>
<name>A0A2M9HNL0_9BIFI</name>
<keyword evidence="4" id="KW-0460">Magnesium</keyword>
<dbReference type="Gene3D" id="3.40.50.1000">
    <property type="entry name" value="HAD superfamily/HAD-like"/>
    <property type="match status" value="1"/>
</dbReference>
<dbReference type="GO" id="GO:0046872">
    <property type="term" value="F:metal ion binding"/>
    <property type="evidence" value="ECO:0007669"/>
    <property type="project" value="UniProtKB-KW"/>
</dbReference>
<evidence type="ECO:0000313" key="5">
    <source>
        <dbReference type="EMBL" id="PJM78410.1"/>
    </source>
</evidence>
<protein>
    <submittedName>
        <fullName evidence="5">HAD family hydrolase</fullName>
    </submittedName>
</protein>
<dbReference type="GO" id="GO:0044281">
    <property type="term" value="P:small molecule metabolic process"/>
    <property type="evidence" value="ECO:0007669"/>
    <property type="project" value="UniProtKB-ARBA"/>
</dbReference>
<dbReference type="AlphaFoldDB" id="A0A2M9HNL0"/>
<sequence>MPQYSAVLFDLYGTLVDIRTDESSERAWTALCDALAIECGALYPSNEALRERFETLASPVRAAAENAHGEWGEPDLLPVYQGLTARAARRSTLREALRQADGAAGAGGIPDGISGDVAADVADVSVARRLAWTFRRASTSVLRLYPSALELLDRLKAAGLRVVLVSNAQSCYTRPELGLLGLDDAFDRILISSEEGVRKPSPDIFRRALAREGLRPDQVVMVGNDSVSDIAGARAAGIDGIYLRTAISPPDDPDVCPEAVLSLTGADYAGLVRFLGVQ</sequence>
<reference evidence="5 6" key="1">
    <citation type="submission" date="2017-11" db="EMBL/GenBank/DDBJ databases">
        <title>Draft genome sequences of strains TRE 1, TRE D, TRE H and TRI 7, isolated from tamarins, belonging to four potential novel Bifidobacterium species.</title>
        <authorList>
            <person name="Mattarelli P."/>
            <person name="Modesto M."/>
            <person name="Bonetti A."/>
            <person name="Puglisi E."/>
            <person name="Morelli L."/>
        </authorList>
    </citation>
    <scope>NUCLEOTIDE SEQUENCE [LARGE SCALE GENOMIC DNA]</scope>
    <source>
        <strain evidence="6">TRED</strain>
    </source>
</reference>
<keyword evidence="6" id="KW-1185">Reference proteome</keyword>
<dbReference type="PANTHER" id="PTHR46470:SF2">
    <property type="entry name" value="GLYCERALDEHYDE 3-PHOSPHATE PHOSPHATASE"/>
    <property type="match status" value="1"/>
</dbReference>
<dbReference type="Proteomes" id="UP000228755">
    <property type="component" value="Unassembled WGS sequence"/>
</dbReference>
<proteinExistence type="predicted"/>
<dbReference type="InterPro" id="IPR051400">
    <property type="entry name" value="HAD-like_hydrolase"/>
</dbReference>
<dbReference type="InterPro" id="IPR023214">
    <property type="entry name" value="HAD_sf"/>
</dbReference>
<dbReference type="RefSeq" id="WP_100497097.1">
    <property type="nucleotide sequence ID" value="NZ_PGLQ01000009.1"/>
</dbReference>
<dbReference type="InterPro" id="IPR006439">
    <property type="entry name" value="HAD-SF_hydro_IA"/>
</dbReference>
<evidence type="ECO:0000256" key="2">
    <source>
        <dbReference type="ARBA" id="ARBA00022723"/>
    </source>
</evidence>
<evidence type="ECO:0000256" key="3">
    <source>
        <dbReference type="ARBA" id="ARBA00022801"/>
    </source>
</evidence>
<dbReference type="PANTHER" id="PTHR46470">
    <property type="entry name" value="N-ACYLNEURAMINATE-9-PHOSPHATASE"/>
    <property type="match status" value="1"/>
</dbReference>
<dbReference type="NCBIfam" id="TIGR01549">
    <property type="entry name" value="HAD-SF-IA-v1"/>
    <property type="match status" value="1"/>
</dbReference>
<evidence type="ECO:0000313" key="6">
    <source>
        <dbReference type="Proteomes" id="UP000228755"/>
    </source>
</evidence>
<dbReference type="SFLD" id="SFLDG01129">
    <property type="entry name" value="C1.5:_HAD__Beta-PGM__Phosphata"/>
    <property type="match status" value="1"/>
</dbReference>
<accession>A0A2M9HNL0</accession>
<dbReference type="NCBIfam" id="TIGR01509">
    <property type="entry name" value="HAD-SF-IA-v3"/>
    <property type="match status" value="1"/>
</dbReference>
<dbReference type="OrthoDB" id="9810501at2"/>
<evidence type="ECO:0000256" key="4">
    <source>
        <dbReference type="ARBA" id="ARBA00022842"/>
    </source>
</evidence>
<comment type="cofactor">
    <cofactor evidence="1">
        <name>Mg(2+)</name>
        <dbReference type="ChEBI" id="CHEBI:18420"/>
    </cofactor>
</comment>
<organism evidence="5 6">
    <name type="scientific">Bifidobacterium scaligerum</name>
    <dbReference type="NCBI Taxonomy" id="2052656"/>
    <lineage>
        <taxon>Bacteria</taxon>
        <taxon>Bacillati</taxon>
        <taxon>Actinomycetota</taxon>
        <taxon>Actinomycetes</taxon>
        <taxon>Bifidobacteriales</taxon>
        <taxon>Bifidobacteriaceae</taxon>
        <taxon>Bifidobacterium</taxon>
    </lineage>
</organism>
<gene>
    <name evidence="5" type="ORF">CUU80_09505</name>
</gene>
<evidence type="ECO:0000256" key="1">
    <source>
        <dbReference type="ARBA" id="ARBA00001946"/>
    </source>
</evidence>
<dbReference type="EMBL" id="PGLQ01000009">
    <property type="protein sequence ID" value="PJM78410.1"/>
    <property type="molecule type" value="Genomic_DNA"/>
</dbReference>
<comment type="caution">
    <text evidence="5">The sequence shown here is derived from an EMBL/GenBank/DDBJ whole genome shotgun (WGS) entry which is preliminary data.</text>
</comment>
<keyword evidence="3 5" id="KW-0378">Hydrolase</keyword>